<sequence>MKMGLTTLQQQQQQQPSQNQQQQSSVATSVSDITSHHGCTATLQQTCETSSLLPKECAGCGKRIVERYLLKAIDLLWHEDCLVCGCCNARLGEVGSSLFVKANLILCKRDYLRLFGNTGACSACNKIIPAYEMVMRAKYNVYHLECFACFACQHRFCVGDKYYLCDNKILCPYDYEERLVFAGLADNPTNLAHMKRQLNNLQPVTESRNNSMPTTSSLARFGPNEHEHATTNDSSISIHRIRPDRDDASSGYDSPDDSESFEKPHQLVQQQPS</sequence>
<feature type="domain" description="LIM zinc-binding" evidence="7">
    <location>
        <begin position="55"/>
        <end position="117"/>
    </location>
</feature>
<reference evidence="8" key="2">
    <citation type="submission" date="2022-10" db="EMBL/GenBank/DDBJ databases">
        <authorList>
            <consortium name="ENA_rothamsted_submissions"/>
            <consortium name="culmorum"/>
            <person name="King R."/>
        </authorList>
    </citation>
    <scope>NUCLEOTIDE SEQUENCE</scope>
</reference>
<feature type="compositionally biased region" description="Polar residues" evidence="6">
    <location>
        <begin position="202"/>
        <end position="218"/>
    </location>
</feature>
<dbReference type="SUPFAM" id="SSF57716">
    <property type="entry name" value="Glucocorticoid receptor-like (DNA-binding domain)"/>
    <property type="match status" value="3"/>
</dbReference>
<evidence type="ECO:0000256" key="3">
    <source>
        <dbReference type="ARBA" id="ARBA00022833"/>
    </source>
</evidence>
<feature type="domain" description="LIM zinc-binding" evidence="7">
    <location>
        <begin position="119"/>
        <end position="181"/>
    </location>
</feature>
<keyword evidence="9" id="KW-1185">Reference proteome</keyword>
<gene>
    <name evidence="8" type="ORF">CHIRRI_LOCUS11045</name>
</gene>
<feature type="region of interest" description="Disordered" evidence="6">
    <location>
        <begin position="1"/>
        <end position="26"/>
    </location>
</feature>
<accession>A0A9N9S3G5</accession>
<evidence type="ECO:0000256" key="1">
    <source>
        <dbReference type="ARBA" id="ARBA00022723"/>
    </source>
</evidence>
<evidence type="ECO:0000256" key="5">
    <source>
        <dbReference type="PROSITE-ProRule" id="PRU00125"/>
    </source>
</evidence>
<dbReference type="GO" id="GO:0045944">
    <property type="term" value="P:positive regulation of transcription by RNA polymerase II"/>
    <property type="evidence" value="ECO:0007669"/>
    <property type="project" value="TreeGrafter"/>
</dbReference>
<evidence type="ECO:0000259" key="7">
    <source>
        <dbReference type="PROSITE" id="PS50023"/>
    </source>
</evidence>
<dbReference type="CDD" id="cd09390">
    <property type="entry name" value="LIM2_dLMO"/>
    <property type="match status" value="1"/>
</dbReference>
<dbReference type="OrthoDB" id="6352355at2759"/>
<organism evidence="8 9">
    <name type="scientific">Chironomus riparius</name>
    <dbReference type="NCBI Taxonomy" id="315576"/>
    <lineage>
        <taxon>Eukaryota</taxon>
        <taxon>Metazoa</taxon>
        <taxon>Ecdysozoa</taxon>
        <taxon>Arthropoda</taxon>
        <taxon>Hexapoda</taxon>
        <taxon>Insecta</taxon>
        <taxon>Pterygota</taxon>
        <taxon>Neoptera</taxon>
        <taxon>Endopterygota</taxon>
        <taxon>Diptera</taxon>
        <taxon>Nematocera</taxon>
        <taxon>Chironomoidea</taxon>
        <taxon>Chironomidae</taxon>
        <taxon>Chironominae</taxon>
        <taxon>Chironomus</taxon>
    </lineage>
</organism>
<evidence type="ECO:0000256" key="6">
    <source>
        <dbReference type="SAM" id="MobiDB-lite"/>
    </source>
</evidence>
<dbReference type="SMART" id="SM00132">
    <property type="entry name" value="LIM"/>
    <property type="match status" value="2"/>
</dbReference>
<dbReference type="PANTHER" id="PTHR45787:SF1">
    <property type="entry name" value="LIM ZINC-BINDING DOMAIN-CONTAINING PROTEIN"/>
    <property type="match status" value="1"/>
</dbReference>
<dbReference type="FunFam" id="2.10.110.10:FF:000016">
    <property type="entry name" value="LIM domain only 3"/>
    <property type="match status" value="1"/>
</dbReference>
<dbReference type="PROSITE" id="PS50023">
    <property type="entry name" value="LIM_DOMAIN_2"/>
    <property type="match status" value="2"/>
</dbReference>
<keyword evidence="2" id="KW-0677">Repeat</keyword>
<dbReference type="AlphaFoldDB" id="A0A9N9S3G5"/>
<dbReference type="Pfam" id="PF00412">
    <property type="entry name" value="LIM"/>
    <property type="match status" value="2"/>
</dbReference>
<proteinExistence type="predicted"/>
<dbReference type="InterPro" id="IPR001781">
    <property type="entry name" value="Znf_LIM"/>
</dbReference>
<feature type="compositionally biased region" description="Low complexity" evidence="6">
    <location>
        <begin position="9"/>
        <end position="25"/>
    </location>
</feature>
<keyword evidence="3 5" id="KW-0862">Zinc</keyword>
<evidence type="ECO:0000256" key="2">
    <source>
        <dbReference type="ARBA" id="ARBA00022737"/>
    </source>
</evidence>
<feature type="region of interest" description="Disordered" evidence="6">
    <location>
        <begin position="202"/>
        <end position="273"/>
    </location>
</feature>
<dbReference type="PROSITE" id="PS00478">
    <property type="entry name" value="LIM_DOMAIN_1"/>
    <property type="match status" value="1"/>
</dbReference>
<protein>
    <recommendedName>
        <fullName evidence="7">LIM zinc-binding domain-containing protein</fullName>
    </recommendedName>
</protein>
<dbReference type="Gene3D" id="2.10.110.10">
    <property type="entry name" value="Cysteine Rich Protein"/>
    <property type="match status" value="2"/>
</dbReference>
<keyword evidence="4 5" id="KW-0440">LIM domain</keyword>
<evidence type="ECO:0000256" key="4">
    <source>
        <dbReference type="ARBA" id="ARBA00023038"/>
    </source>
</evidence>
<dbReference type="GO" id="GO:0005634">
    <property type="term" value="C:nucleus"/>
    <property type="evidence" value="ECO:0007669"/>
    <property type="project" value="TreeGrafter"/>
</dbReference>
<reference evidence="8" key="1">
    <citation type="submission" date="2022-01" db="EMBL/GenBank/DDBJ databases">
        <authorList>
            <person name="King R."/>
        </authorList>
    </citation>
    <scope>NUCLEOTIDE SEQUENCE</scope>
</reference>
<keyword evidence="1 5" id="KW-0479">Metal-binding</keyword>
<dbReference type="FunFam" id="2.10.110.10:FF:000015">
    <property type="entry name" value="LIM domain only 3"/>
    <property type="match status" value="1"/>
</dbReference>
<dbReference type="PANTHER" id="PTHR45787">
    <property type="entry name" value="LD11652P"/>
    <property type="match status" value="1"/>
</dbReference>
<dbReference type="GO" id="GO:0003713">
    <property type="term" value="F:transcription coactivator activity"/>
    <property type="evidence" value="ECO:0007669"/>
    <property type="project" value="TreeGrafter"/>
</dbReference>
<dbReference type="Proteomes" id="UP001153620">
    <property type="component" value="Chromosome 3"/>
</dbReference>
<dbReference type="InterPro" id="IPR050945">
    <property type="entry name" value="LMO_RBTN_TF"/>
</dbReference>
<evidence type="ECO:0000313" key="9">
    <source>
        <dbReference type="Proteomes" id="UP001153620"/>
    </source>
</evidence>
<evidence type="ECO:0000313" key="8">
    <source>
        <dbReference type="EMBL" id="CAG9808201.1"/>
    </source>
</evidence>
<dbReference type="GO" id="GO:0140297">
    <property type="term" value="F:DNA-binding transcription factor binding"/>
    <property type="evidence" value="ECO:0007669"/>
    <property type="project" value="TreeGrafter"/>
</dbReference>
<dbReference type="GO" id="GO:0046872">
    <property type="term" value="F:metal ion binding"/>
    <property type="evidence" value="ECO:0007669"/>
    <property type="project" value="UniProtKB-KW"/>
</dbReference>
<dbReference type="EMBL" id="OU895879">
    <property type="protein sequence ID" value="CAG9808201.1"/>
    <property type="molecule type" value="Genomic_DNA"/>
</dbReference>
<name>A0A9N9S3G5_9DIPT</name>